<dbReference type="EMBL" id="JABCRI010000020">
    <property type="protein sequence ID" value="KAF8388348.1"/>
    <property type="molecule type" value="Genomic_DNA"/>
</dbReference>
<accession>A0A835D2R4</accession>
<name>A0A835D2R4_TETSI</name>
<dbReference type="Proteomes" id="UP000655225">
    <property type="component" value="Unassembled WGS sequence"/>
</dbReference>
<dbReference type="OrthoDB" id="1925340at2759"/>
<dbReference type="InterPro" id="IPR027902">
    <property type="entry name" value="DUF4487"/>
</dbReference>
<protein>
    <submittedName>
        <fullName evidence="1">Uncharacterized protein</fullName>
    </submittedName>
</protein>
<dbReference type="Pfam" id="PF14868">
    <property type="entry name" value="DUF4487"/>
    <property type="match status" value="1"/>
</dbReference>
<sequence>MFLTLTMDWTLWEDFTCLDVSQCMLNKTVLHVAKKYVESDISGCLGQLLALGTKASIWCGKHLKMTLMSTVESQEEHSSHFFLLVLTLLRFSASGLSALARSPVLGDKVLMVIVEKFIFEQLNLIKDSISEIKRIHSIASELLKVAQMVLDSAIRLCRAYSQALNWDSKTGEDEGYIDSEKADNVIHVTNITKCTIENLCELGVLAAAAGGGSLVTVLNMSWKGVVTLLQLGKGFLAVKVNAADIILTLISLANEPLRSAAEAWSSAVKEPIAITEVKRTFLPVKFYLINAVRISSQYPCQAFKVYKDITLCVLMISTFGISLSKEIHLKAASKVLVEVLEPTSFLLLHTLLNSAELKQESKFQILDWLFMDERNSNTKHSDEISNYPTISLDEIFCIKCEATLTARILVLGRVALFLNLLKSSPDLKEDTILVISRKLGWLLDILIDEEVYSSILVLHIPVLYGSGKTQELAWQPMFPSVLHALKTFMIVSSSSLAWEEVESFLLENFLHPHFLCWEIIMELWCFFMRHAEIEMVNDIIDKLCSLLKLLSSSEPAFTPSALRKMARSICRLLTCGTQSMIDRVYNSLISDDRSQLYVALLNEGFPLNLLSDNMKKIATQNILTAYYHFVENTDKEHRVDHSSRSSSSGVLGVPIYALSSALHCLQISASDIDTKTLKFTIAIIHGYRSAMESLMKDHYCKLLRETLWIISNMKHLYASDEIEEVILELQILFIGDSAASDKWLYQCKPGLALFMAALGHMEIAEVDGSAKSSAIWELYHLLLRERHWAFVHLAITAFGYFAARTSCNQLWRFVPPDAALSFNIDSGSESNEDRFMSELKAFLEKEVALLVVTPCTEQLQLLVKEGLMLKETVTKILNFGPEASGCESMEVDGEIQAKKRRKLPGGISEGMALLQSGLKVMGDGLVLWRQQHYDSTELQDKFSTHFSRLEDVIAHLTGLADSG</sequence>
<keyword evidence="2" id="KW-1185">Reference proteome</keyword>
<dbReference type="PANTHER" id="PTHR36702">
    <property type="entry name" value="HOLLIDAY JUNCTION RESOLVASE"/>
    <property type="match status" value="1"/>
</dbReference>
<evidence type="ECO:0000313" key="2">
    <source>
        <dbReference type="Proteomes" id="UP000655225"/>
    </source>
</evidence>
<gene>
    <name evidence="1" type="ORF">HHK36_027014</name>
</gene>
<dbReference type="AlphaFoldDB" id="A0A835D2R4"/>
<proteinExistence type="predicted"/>
<evidence type="ECO:0000313" key="1">
    <source>
        <dbReference type="EMBL" id="KAF8388348.1"/>
    </source>
</evidence>
<dbReference type="PANTHER" id="PTHR36702:SF1">
    <property type="entry name" value="HOLLIDAY JUNCTION RESOLVASE"/>
    <property type="match status" value="1"/>
</dbReference>
<dbReference type="OMA" id="MELWCFM"/>
<organism evidence="1 2">
    <name type="scientific">Tetracentron sinense</name>
    <name type="common">Spur-leaf</name>
    <dbReference type="NCBI Taxonomy" id="13715"/>
    <lineage>
        <taxon>Eukaryota</taxon>
        <taxon>Viridiplantae</taxon>
        <taxon>Streptophyta</taxon>
        <taxon>Embryophyta</taxon>
        <taxon>Tracheophyta</taxon>
        <taxon>Spermatophyta</taxon>
        <taxon>Magnoliopsida</taxon>
        <taxon>Trochodendrales</taxon>
        <taxon>Trochodendraceae</taxon>
        <taxon>Tetracentron</taxon>
    </lineage>
</organism>
<reference evidence="1 2" key="1">
    <citation type="submission" date="2020-04" db="EMBL/GenBank/DDBJ databases">
        <title>Plant Genome Project.</title>
        <authorList>
            <person name="Zhang R.-G."/>
        </authorList>
    </citation>
    <scope>NUCLEOTIDE SEQUENCE [LARGE SCALE GENOMIC DNA]</scope>
    <source>
        <strain evidence="1">YNK0</strain>
        <tissue evidence="1">Leaf</tissue>
    </source>
</reference>
<comment type="caution">
    <text evidence="1">The sequence shown here is derived from an EMBL/GenBank/DDBJ whole genome shotgun (WGS) entry which is preliminary data.</text>
</comment>